<dbReference type="OrthoDB" id="4848569at2759"/>
<dbReference type="AlphaFoldDB" id="A0A4U6XI79"/>
<accession>A0A4U6XI79</accession>
<dbReference type="Proteomes" id="UP000310108">
    <property type="component" value="Unassembled WGS sequence"/>
</dbReference>
<protein>
    <submittedName>
        <fullName evidence="1">Uncharacterized protein</fullName>
    </submittedName>
</protein>
<comment type="caution">
    <text evidence="1">The sequence shown here is derived from an EMBL/GenBank/DDBJ whole genome shotgun (WGS) entry which is preliminary data.</text>
</comment>
<dbReference type="STRING" id="1306861.A0A4U6XI79"/>
<sequence length="581" mass="65382">MSTPCITQRCGVCCFELCHGEDIVAGECWYSQECWITRLITVETVGSDGRLTKPLRNDPATMDISYTQCVGACLHSEGQAVGCHVECVNQVPTQQLSAVLEALTYSYEPARSETNRRTTWLHQTFSSLLGSHVFSKKPYTLPPELLSQITAYCYSSFAIEYAMARLALASDTKADDARTIFLDTSRQIWARLSSFEGVDYIASLSNASDDLHTELIFKPDALRSPSSIHTAENHLGVRKIIFHYSKTSPEVEQCDGLWWRNIHLRGPTRLVVQSDGLKVRHVSLAEDKTKPRPTVWAKPLLGPTRLVRLEEAPLPTRMSSLLLNDPRTIGYAFYWNTRLVSMHAVTSEQDLSFYDGDHNGIWTYFPLLERELITEIWIRGQTKWDMALILKTSRDRIVNVGPYLNILPGTPIRLLELPSQATASWIFFELYRVGVRHLGFSSTKPEHAPGHTISLPAPMSSNPGYDCYFYSTAVLDKVNEITPCQRMIHGQTKIIGLLLRYSDGRRASLGQVRFDCLTSPLKVDGIWSILLTLAADWRGQFVSALSLDCVGETNSSCLRASNLDTLDWWFSLQASKVYLAH</sequence>
<dbReference type="EMBL" id="PJEX01000101">
    <property type="protein sequence ID" value="TKW55354.1"/>
    <property type="molecule type" value="Genomic_DNA"/>
</dbReference>
<evidence type="ECO:0000313" key="2">
    <source>
        <dbReference type="Proteomes" id="UP000310108"/>
    </source>
</evidence>
<keyword evidence="2" id="KW-1185">Reference proteome</keyword>
<proteinExistence type="predicted"/>
<gene>
    <name evidence="1" type="ORF">CTA1_4089</name>
</gene>
<reference evidence="1 2" key="1">
    <citation type="journal article" date="2019" name="PLoS ONE">
        <title>Comparative genome analysis indicates high evolutionary potential of pathogenicity genes in Colletotrichum tanaceti.</title>
        <authorList>
            <person name="Lelwala R.V."/>
            <person name="Korhonen P.K."/>
            <person name="Young N.D."/>
            <person name="Scott J.B."/>
            <person name="Ades P.A."/>
            <person name="Gasser R.B."/>
            <person name="Taylor P.W.J."/>
        </authorList>
    </citation>
    <scope>NUCLEOTIDE SEQUENCE [LARGE SCALE GENOMIC DNA]</scope>
    <source>
        <strain evidence="1">BRIP57314</strain>
    </source>
</reference>
<organism evidence="1 2">
    <name type="scientific">Colletotrichum tanaceti</name>
    <dbReference type="NCBI Taxonomy" id="1306861"/>
    <lineage>
        <taxon>Eukaryota</taxon>
        <taxon>Fungi</taxon>
        <taxon>Dikarya</taxon>
        <taxon>Ascomycota</taxon>
        <taxon>Pezizomycotina</taxon>
        <taxon>Sordariomycetes</taxon>
        <taxon>Hypocreomycetidae</taxon>
        <taxon>Glomerellales</taxon>
        <taxon>Glomerellaceae</taxon>
        <taxon>Colletotrichum</taxon>
        <taxon>Colletotrichum destructivum species complex</taxon>
    </lineage>
</organism>
<name>A0A4U6XI79_9PEZI</name>
<evidence type="ECO:0000313" key="1">
    <source>
        <dbReference type="EMBL" id="TKW55354.1"/>
    </source>
</evidence>